<dbReference type="Gene3D" id="1.10.10.10">
    <property type="entry name" value="Winged helix-like DNA-binding domain superfamily/Winged helix DNA-binding domain"/>
    <property type="match status" value="1"/>
</dbReference>
<dbReference type="PANTHER" id="PTHR30154:SF34">
    <property type="entry name" value="TRANSCRIPTIONAL REGULATOR AZLB"/>
    <property type="match status" value="1"/>
</dbReference>
<evidence type="ECO:0000256" key="4">
    <source>
        <dbReference type="SAM" id="MobiDB-lite"/>
    </source>
</evidence>
<name>A0A7W8X0V3_9MICC</name>
<dbReference type="Pfam" id="PF13404">
    <property type="entry name" value="HTH_AsnC-type"/>
    <property type="match status" value="1"/>
</dbReference>
<evidence type="ECO:0000313" key="7">
    <source>
        <dbReference type="Proteomes" id="UP000580797"/>
    </source>
</evidence>
<dbReference type="SUPFAM" id="SSF54909">
    <property type="entry name" value="Dimeric alpha+beta barrel"/>
    <property type="match status" value="1"/>
</dbReference>
<dbReference type="Pfam" id="PF22482">
    <property type="entry name" value="AsnC_trans_reg_3"/>
    <property type="match status" value="1"/>
</dbReference>
<accession>A0A7W8X0V3</accession>
<dbReference type="PANTHER" id="PTHR30154">
    <property type="entry name" value="LEUCINE-RESPONSIVE REGULATORY PROTEIN"/>
    <property type="match status" value="1"/>
</dbReference>
<sequence length="172" mass="18817">MATEAGDRTGSGSRAEHGDPSAPERFPLDEISKNIIGHLQEDGRRSYASIGKAVGLSEAAVRQRVQKLLDSKVIQIVAVTDPLQLGFPRNAMIGVRCAGDMIKTADEIAKLAAVDYCVVTAGKFDVLAEVVCENDEDLLDIIHTIRAIKSVRETETFMYLSLRKQIYNWGTP</sequence>
<keyword evidence="2" id="KW-0238">DNA-binding</keyword>
<dbReference type="RefSeq" id="WP_183665488.1">
    <property type="nucleotide sequence ID" value="NZ_JACHDR010000001.1"/>
</dbReference>
<dbReference type="GO" id="GO:0043200">
    <property type="term" value="P:response to amino acid"/>
    <property type="evidence" value="ECO:0007669"/>
    <property type="project" value="TreeGrafter"/>
</dbReference>
<dbReference type="GO" id="GO:0043565">
    <property type="term" value="F:sequence-specific DNA binding"/>
    <property type="evidence" value="ECO:0007669"/>
    <property type="project" value="InterPro"/>
</dbReference>
<dbReference type="InterPro" id="IPR011008">
    <property type="entry name" value="Dimeric_a/b-barrel"/>
</dbReference>
<dbReference type="Proteomes" id="UP000580797">
    <property type="component" value="Unassembled WGS sequence"/>
</dbReference>
<gene>
    <name evidence="6" type="ORF">HD598_001930</name>
</gene>
<feature type="region of interest" description="Disordered" evidence="4">
    <location>
        <begin position="1"/>
        <end position="27"/>
    </location>
</feature>
<evidence type="ECO:0000313" key="6">
    <source>
        <dbReference type="EMBL" id="MBB5513243.1"/>
    </source>
</evidence>
<dbReference type="InterPro" id="IPR036388">
    <property type="entry name" value="WH-like_DNA-bd_sf"/>
</dbReference>
<evidence type="ECO:0000256" key="3">
    <source>
        <dbReference type="ARBA" id="ARBA00023163"/>
    </source>
</evidence>
<keyword evidence="3" id="KW-0804">Transcription</keyword>
<dbReference type="SMART" id="SM00344">
    <property type="entry name" value="HTH_ASNC"/>
    <property type="match status" value="1"/>
</dbReference>
<evidence type="ECO:0000256" key="2">
    <source>
        <dbReference type="ARBA" id="ARBA00023125"/>
    </source>
</evidence>
<reference evidence="6 7" key="1">
    <citation type="submission" date="2020-08" db="EMBL/GenBank/DDBJ databases">
        <title>Sequencing the genomes of 1000 actinobacteria strains.</title>
        <authorList>
            <person name="Klenk H.-P."/>
        </authorList>
    </citation>
    <scope>NUCLEOTIDE SEQUENCE [LARGE SCALE GENOMIC DNA]</scope>
    <source>
        <strain evidence="6 7">DSM 105783</strain>
    </source>
</reference>
<keyword evidence="1" id="KW-0805">Transcription regulation</keyword>
<feature type="domain" description="HTH asnC-type" evidence="5">
    <location>
        <begin position="28"/>
        <end position="88"/>
    </location>
</feature>
<evidence type="ECO:0000256" key="1">
    <source>
        <dbReference type="ARBA" id="ARBA00023015"/>
    </source>
</evidence>
<dbReference type="InterPro" id="IPR036390">
    <property type="entry name" value="WH_DNA-bd_sf"/>
</dbReference>
<dbReference type="PRINTS" id="PR00033">
    <property type="entry name" value="HTHASNC"/>
</dbReference>
<dbReference type="InterPro" id="IPR054609">
    <property type="entry name" value="PF0864-like_C"/>
</dbReference>
<dbReference type="GO" id="GO:0005829">
    <property type="term" value="C:cytosol"/>
    <property type="evidence" value="ECO:0007669"/>
    <property type="project" value="TreeGrafter"/>
</dbReference>
<comment type="caution">
    <text evidence="6">The sequence shown here is derived from an EMBL/GenBank/DDBJ whole genome shotgun (WGS) entry which is preliminary data.</text>
</comment>
<evidence type="ECO:0000259" key="5">
    <source>
        <dbReference type="PROSITE" id="PS50956"/>
    </source>
</evidence>
<dbReference type="PROSITE" id="PS50956">
    <property type="entry name" value="HTH_ASNC_2"/>
    <property type="match status" value="1"/>
</dbReference>
<dbReference type="AlphaFoldDB" id="A0A7W8X0V3"/>
<dbReference type="SUPFAM" id="SSF46785">
    <property type="entry name" value="Winged helix' DNA-binding domain"/>
    <property type="match status" value="1"/>
</dbReference>
<dbReference type="EMBL" id="JACHDR010000001">
    <property type="protein sequence ID" value="MBB5513243.1"/>
    <property type="molecule type" value="Genomic_DNA"/>
</dbReference>
<protein>
    <submittedName>
        <fullName evidence="6">Lrp/AsnC family transcriptional regulator for asnA, asnC and gidA</fullName>
    </submittedName>
</protein>
<dbReference type="InterPro" id="IPR019888">
    <property type="entry name" value="Tscrpt_reg_AsnC-like"/>
</dbReference>
<organism evidence="6 7">
    <name type="scientific">Neomicrococcus aestuarii</name>
    <dbReference type="NCBI Taxonomy" id="556325"/>
    <lineage>
        <taxon>Bacteria</taxon>
        <taxon>Bacillati</taxon>
        <taxon>Actinomycetota</taxon>
        <taxon>Actinomycetes</taxon>
        <taxon>Micrococcales</taxon>
        <taxon>Micrococcaceae</taxon>
        <taxon>Neomicrococcus</taxon>
    </lineage>
</organism>
<dbReference type="Gene3D" id="3.30.70.920">
    <property type="match status" value="1"/>
</dbReference>
<proteinExistence type="predicted"/>
<dbReference type="InterPro" id="IPR000485">
    <property type="entry name" value="AsnC-type_HTH_dom"/>
</dbReference>